<proteinExistence type="predicted"/>
<reference evidence="1 2" key="1">
    <citation type="journal article" date="2015" name="Genome Biol.">
        <title>Comparative genomics of Steinernema reveals deeply conserved gene regulatory networks.</title>
        <authorList>
            <person name="Dillman A.R."/>
            <person name="Macchietto M."/>
            <person name="Porter C.F."/>
            <person name="Rogers A."/>
            <person name="Williams B."/>
            <person name="Antoshechkin I."/>
            <person name="Lee M.M."/>
            <person name="Goodwin Z."/>
            <person name="Lu X."/>
            <person name="Lewis E.E."/>
            <person name="Goodrich-Blair H."/>
            <person name="Stock S.P."/>
            <person name="Adams B.J."/>
            <person name="Sternberg P.W."/>
            <person name="Mortazavi A."/>
        </authorList>
    </citation>
    <scope>NUCLEOTIDE SEQUENCE [LARGE SCALE GENOMIC DNA]</scope>
    <source>
        <strain evidence="1 2">ALL</strain>
    </source>
</reference>
<dbReference type="Proteomes" id="UP000298663">
    <property type="component" value="Unassembled WGS sequence"/>
</dbReference>
<accession>A0A4U5M7V9</accession>
<evidence type="ECO:0000313" key="2">
    <source>
        <dbReference type="Proteomes" id="UP000298663"/>
    </source>
</evidence>
<dbReference type="EMBL" id="AZBU02000009">
    <property type="protein sequence ID" value="TKR64942.1"/>
    <property type="molecule type" value="Genomic_DNA"/>
</dbReference>
<sequence length="141" mass="15929">MPRWVFKEEEFPSHLGSDLLVVIGDCFEEILDEALTAASESHRCSWFRAKPLDQKPDGDLQKWIQELTKTSLMPHTVIAEIECFHDQSVAGQLAILADLARHVVESREREEHGTPTFPVIAYVPKPTRGVEMLATLFKLCG</sequence>
<evidence type="ECO:0000313" key="1">
    <source>
        <dbReference type="EMBL" id="TKR64942.1"/>
    </source>
</evidence>
<comment type="caution">
    <text evidence="1">The sequence shown here is derived from an EMBL/GenBank/DDBJ whole genome shotgun (WGS) entry which is preliminary data.</text>
</comment>
<gene>
    <name evidence="1" type="ORF">L596_025412</name>
</gene>
<protein>
    <submittedName>
        <fullName evidence="1">Uncharacterized protein</fullName>
    </submittedName>
</protein>
<dbReference type="AlphaFoldDB" id="A0A4U5M7V9"/>
<organism evidence="1 2">
    <name type="scientific">Steinernema carpocapsae</name>
    <name type="common">Entomopathogenic nematode</name>
    <dbReference type="NCBI Taxonomy" id="34508"/>
    <lineage>
        <taxon>Eukaryota</taxon>
        <taxon>Metazoa</taxon>
        <taxon>Ecdysozoa</taxon>
        <taxon>Nematoda</taxon>
        <taxon>Chromadorea</taxon>
        <taxon>Rhabditida</taxon>
        <taxon>Tylenchina</taxon>
        <taxon>Panagrolaimomorpha</taxon>
        <taxon>Strongyloidoidea</taxon>
        <taxon>Steinernematidae</taxon>
        <taxon>Steinernema</taxon>
    </lineage>
</organism>
<name>A0A4U5M7V9_STECR</name>
<keyword evidence="2" id="KW-1185">Reference proteome</keyword>
<reference evidence="1 2" key="2">
    <citation type="journal article" date="2019" name="G3 (Bethesda)">
        <title>Hybrid Assembly of the Genome of the Entomopathogenic Nematode Steinernema carpocapsae Identifies the X-Chromosome.</title>
        <authorList>
            <person name="Serra L."/>
            <person name="Macchietto M."/>
            <person name="Macias-Munoz A."/>
            <person name="McGill C.J."/>
            <person name="Rodriguez I.M."/>
            <person name="Rodriguez B."/>
            <person name="Murad R."/>
            <person name="Mortazavi A."/>
        </authorList>
    </citation>
    <scope>NUCLEOTIDE SEQUENCE [LARGE SCALE GENOMIC DNA]</scope>
    <source>
        <strain evidence="1 2">ALL</strain>
    </source>
</reference>